<gene>
    <name evidence="3" type="ORF">MM415A01168_0002</name>
    <name evidence="2" type="ORF">MM415B01321_0016</name>
</gene>
<protein>
    <recommendedName>
        <fullName evidence="4">Terminase</fullName>
    </recommendedName>
</protein>
<evidence type="ECO:0008006" key="4">
    <source>
        <dbReference type="Google" id="ProtNLM"/>
    </source>
</evidence>
<accession>A0A6M3IPR0</accession>
<feature type="compositionally biased region" description="Basic and acidic residues" evidence="1">
    <location>
        <begin position="154"/>
        <end position="169"/>
    </location>
</feature>
<feature type="region of interest" description="Disordered" evidence="1">
    <location>
        <begin position="136"/>
        <end position="169"/>
    </location>
</feature>
<name>A0A6M3IPR0_9ZZZZ</name>
<dbReference type="AlphaFoldDB" id="A0A6M3IPR0"/>
<organism evidence="2">
    <name type="scientific">viral metagenome</name>
    <dbReference type="NCBI Taxonomy" id="1070528"/>
    <lineage>
        <taxon>unclassified sequences</taxon>
        <taxon>metagenomes</taxon>
        <taxon>organismal metagenomes</taxon>
    </lineage>
</organism>
<proteinExistence type="predicted"/>
<evidence type="ECO:0000256" key="1">
    <source>
        <dbReference type="SAM" id="MobiDB-lite"/>
    </source>
</evidence>
<sequence>MVKPLGRPIGSTGTFYPKFNFEEAFRFSSRRTTELKRQCIDLIESEQCDNLSQCGDRLDVPKLVLHRWYMNDKSFSTMVDQAQQIKADRLEEKIDKINNPVAMIFRLKKLRPEYRDNYRIDVTSEKLEDLLEELKRVGDPPKAPRLPVVTITEGNHDGDHAADAKSKVP</sequence>
<evidence type="ECO:0000313" key="3">
    <source>
        <dbReference type="EMBL" id="QJA78009.1"/>
    </source>
</evidence>
<dbReference type="EMBL" id="MT142315">
    <property type="protein sequence ID" value="QJA78009.1"/>
    <property type="molecule type" value="Genomic_DNA"/>
</dbReference>
<reference evidence="2" key="1">
    <citation type="submission" date="2020-03" db="EMBL/GenBank/DDBJ databases">
        <title>The deep terrestrial virosphere.</title>
        <authorList>
            <person name="Holmfeldt K."/>
            <person name="Nilsson E."/>
            <person name="Simone D."/>
            <person name="Lopez-Fernandez M."/>
            <person name="Wu X."/>
            <person name="de Brujin I."/>
            <person name="Lundin D."/>
            <person name="Andersson A."/>
            <person name="Bertilsson S."/>
            <person name="Dopson M."/>
        </authorList>
    </citation>
    <scope>NUCLEOTIDE SEQUENCE</scope>
    <source>
        <strain evidence="3">MM415A01168</strain>
        <strain evidence="2">MM415B01321</strain>
    </source>
</reference>
<evidence type="ECO:0000313" key="2">
    <source>
        <dbReference type="EMBL" id="QJA59248.1"/>
    </source>
</evidence>
<dbReference type="EMBL" id="MT141361">
    <property type="protein sequence ID" value="QJA59248.1"/>
    <property type="molecule type" value="Genomic_DNA"/>
</dbReference>